<dbReference type="Proteomes" id="UP000017184">
    <property type="component" value="Chromosome"/>
</dbReference>
<dbReference type="AlphaFoldDB" id="U5NA65"/>
<proteinExistence type="predicted"/>
<sequence length="529" mass="58033">MNLHQLSYLVVDDLELMRAVTVNQLRGMGCDKIKMARNGAEALEMLRLGKYDVVLSDWNMPVMSGLDLLKAIRADAKLAKLPFLMITAEAERRRIEMVINAGVTSLLVKPYNAGSLKARLEFIFRPRSASAPRPAGNANLPPPSDDADGFEMGPTLEPSRILVVDDYPVSLRLLEKMFKDEYQVLSAADGEAALALCDTDSPPDLILMDVLMPGMDGFEVVRRLRERPATAQLPVIFVTGLTDDEARLKGMELGAVDFVSKTSDPKALRARVRNFIQFVDMRRKLQADYDSMLEAARTREDAENISRHDLKGSLAGIVGMVQALAEDDSLAPQHVAQLRLVEQTAQQAMNMVNLAGDLYKIEMGQYRLRAVPVEIGEVLHRIVDLFRPTFSDKRLTIEVDTDTPVGTELPQALGDPMLCHSLFQNLLKNACEAAPPDTRVTVHLKDESPLRVLITNSGVVPATLRARFFEKFATSGKVGGSGLGTYSAQMLAKAQNGSITMVTSDELHSTTVTVTLPRHSQDAPPLAGA</sequence>
<dbReference type="HOGENOM" id="CLU_000445_114_72_4"/>
<evidence type="ECO:0000259" key="4">
    <source>
        <dbReference type="PROSITE" id="PS50110"/>
    </source>
</evidence>
<dbReference type="InterPro" id="IPR036097">
    <property type="entry name" value="HisK_dim/P_sf"/>
</dbReference>
<protein>
    <submittedName>
        <fullName evidence="5">Chemotaxic protein CheY</fullName>
    </submittedName>
</protein>
<dbReference type="eggNOG" id="COG0745">
    <property type="taxonomic scope" value="Bacteria"/>
</dbReference>
<organism evidence="5 6">
    <name type="scientific">Candidatus Symbiobacter mobilis CR</name>
    <dbReference type="NCBI Taxonomy" id="946483"/>
    <lineage>
        <taxon>Bacteria</taxon>
        <taxon>Pseudomonadati</taxon>
        <taxon>Pseudomonadota</taxon>
        <taxon>Betaproteobacteria</taxon>
        <taxon>Burkholderiales</taxon>
        <taxon>Comamonadaceae</taxon>
    </lineage>
</organism>
<dbReference type="InterPro" id="IPR036890">
    <property type="entry name" value="HATPase_C_sf"/>
</dbReference>
<dbReference type="InterPro" id="IPR001789">
    <property type="entry name" value="Sig_transdc_resp-reg_receiver"/>
</dbReference>
<dbReference type="SMART" id="SM00448">
    <property type="entry name" value="REC"/>
    <property type="match status" value="2"/>
</dbReference>
<evidence type="ECO:0000313" key="5">
    <source>
        <dbReference type="EMBL" id="AGX88431.1"/>
    </source>
</evidence>
<evidence type="ECO:0000256" key="1">
    <source>
        <dbReference type="ARBA" id="ARBA00022553"/>
    </source>
</evidence>
<name>U5NA65_9BURK</name>
<dbReference type="Gene3D" id="3.40.50.2300">
    <property type="match status" value="2"/>
</dbReference>
<dbReference type="PROSITE" id="PS50110">
    <property type="entry name" value="RESPONSE_REGULATORY"/>
    <property type="match status" value="2"/>
</dbReference>
<dbReference type="PATRIC" id="fig|946483.4.peg.2394"/>
<dbReference type="OrthoDB" id="8874570at2"/>
<dbReference type="KEGG" id="cbx:Cenrod_2372"/>
<accession>U5NA65</accession>
<feature type="domain" description="Response regulatory" evidence="4">
    <location>
        <begin position="160"/>
        <end position="276"/>
    </location>
</feature>
<dbReference type="GO" id="GO:0000155">
    <property type="term" value="F:phosphorelay sensor kinase activity"/>
    <property type="evidence" value="ECO:0007669"/>
    <property type="project" value="InterPro"/>
</dbReference>
<dbReference type="PANTHER" id="PTHR43547">
    <property type="entry name" value="TWO-COMPONENT HISTIDINE KINASE"/>
    <property type="match status" value="1"/>
</dbReference>
<feature type="modified residue" description="4-aspartylphosphate" evidence="2">
    <location>
        <position position="209"/>
    </location>
</feature>
<keyword evidence="6" id="KW-1185">Reference proteome</keyword>
<dbReference type="RefSeq" id="WP_022776101.1">
    <property type="nucleotide sequence ID" value="NC_022576.1"/>
</dbReference>
<dbReference type="Pfam" id="PF00072">
    <property type="entry name" value="Response_reg"/>
    <property type="match status" value="2"/>
</dbReference>
<dbReference type="SUPFAM" id="SSF47384">
    <property type="entry name" value="Homodimeric domain of signal transducing histidine kinase"/>
    <property type="match status" value="1"/>
</dbReference>
<dbReference type="InterPro" id="IPR003594">
    <property type="entry name" value="HATPase_dom"/>
</dbReference>
<dbReference type="eggNOG" id="COG3437">
    <property type="taxonomic scope" value="Bacteria"/>
</dbReference>
<dbReference type="EMBL" id="CP004885">
    <property type="protein sequence ID" value="AGX88431.1"/>
    <property type="molecule type" value="Genomic_DNA"/>
</dbReference>
<feature type="modified residue" description="4-aspartylphosphate" evidence="2">
    <location>
        <position position="57"/>
    </location>
</feature>
<dbReference type="InterPro" id="IPR005467">
    <property type="entry name" value="His_kinase_dom"/>
</dbReference>
<evidence type="ECO:0000256" key="2">
    <source>
        <dbReference type="PROSITE-ProRule" id="PRU00169"/>
    </source>
</evidence>
<evidence type="ECO:0000313" key="6">
    <source>
        <dbReference type="Proteomes" id="UP000017184"/>
    </source>
</evidence>
<dbReference type="Gene3D" id="3.30.565.10">
    <property type="entry name" value="Histidine kinase-like ATPase, C-terminal domain"/>
    <property type="match status" value="1"/>
</dbReference>
<dbReference type="SUPFAM" id="SSF55874">
    <property type="entry name" value="ATPase domain of HSP90 chaperone/DNA topoisomerase II/histidine kinase"/>
    <property type="match status" value="1"/>
</dbReference>
<dbReference type="Gene3D" id="1.10.287.130">
    <property type="match status" value="1"/>
</dbReference>
<dbReference type="PROSITE" id="PS50109">
    <property type="entry name" value="HIS_KIN"/>
    <property type="match status" value="1"/>
</dbReference>
<dbReference type="InterPro" id="IPR011006">
    <property type="entry name" value="CheY-like_superfamily"/>
</dbReference>
<feature type="domain" description="Response regulatory" evidence="4">
    <location>
        <begin position="7"/>
        <end position="124"/>
    </location>
</feature>
<dbReference type="Pfam" id="PF02518">
    <property type="entry name" value="HATPase_c"/>
    <property type="match status" value="1"/>
</dbReference>
<dbReference type="SMART" id="SM00387">
    <property type="entry name" value="HATPase_c"/>
    <property type="match status" value="1"/>
</dbReference>
<evidence type="ECO:0000259" key="3">
    <source>
        <dbReference type="PROSITE" id="PS50109"/>
    </source>
</evidence>
<dbReference type="PANTHER" id="PTHR43547:SF2">
    <property type="entry name" value="HYBRID SIGNAL TRANSDUCTION HISTIDINE KINASE C"/>
    <property type="match status" value="1"/>
</dbReference>
<feature type="domain" description="Histidine kinase" evidence="3">
    <location>
        <begin position="305"/>
        <end position="520"/>
    </location>
</feature>
<reference evidence="5 6" key="1">
    <citation type="journal article" date="2013" name="Genome Biol.">
        <title>Genomic analysis reveals key aspects of prokaryotic symbiosis in the phototrophic consortium "Chlorochromatium aggregatum".</title>
        <authorList>
            <person name="Liu Z."/>
            <person name="Muller J."/>
            <person name="Li T."/>
            <person name="Alvey R.M."/>
            <person name="Vogl K."/>
            <person name="Frigaard N.U."/>
            <person name="Rockwell N.C."/>
            <person name="Boyd E.S."/>
            <person name="Tomsho L.P."/>
            <person name="Schuster S.C."/>
            <person name="Henke P."/>
            <person name="Rohde M."/>
            <person name="Overmann J."/>
            <person name="Bryant D.A."/>
        </authorList>
    </citation>
    <scope>NUCLEOTIDE SEQUENCE [LARGE SCALE GENOMIC DNA]</scope>
    <source>
        <strain evidence="5">CR</strain>
    </source>
</reference>
<gene>
    <name evidence="5" type="primary">cheY-7</name>
    <name evidence="5" type="ORF">Cenrod_2372</name>
</gene>
<dbReference type="STRING" id="946483.Cenrod_2372"/>
<dbReference type="SUPFAM" id="SSF52172">
    <property type="entry name" value="CheY-like"/>
    <property type="match status" value="2"/>
</dbReference>
<keyword evidence="1 2" id="KW-0597">Phosphoprotein</keyword>
<dbReference type="eggNOG" id="COG4191">
    <property type="taxonomic scope" value="Bacteria"/>
</dbReference>